<dbReference type="Proteomes" id="UP000242857">
    <property type="component" value="Unassembled WGS sequence"/>
</dbReference>
<proteinExistence type="inferred from homology"/>
<evidence type="ECO:0000259" key="9">
    <source>
        <dbReference type="Pfam" id="PF21158"/>
    </source>
</evidence>
<dbReference type="GO" id="GO:0005576">
    <property type="term" value="C:extracellular region"/>
    <property type="evidence" value="ECO:0007669"/>
    <property type="project" value="UniProtKB-SubCell"/>
</dbReference>
<dbReference type="OrthoDB" id="9802553at2"/>
<evidence type="ECO:0000259" key="8">
    <source>
        <dbReference type="Pfam" id="PF06429"/>
    </source>
</evidence>
<organism evidence="11 12">
    <name type="scientific">Thermomonas hydrothermalis</name>
    <dbReference type="NCBI Taxonomy" id="213588"/>
    <lineage>
        <taxon>Bacteria</taxon>
        <taxon>Pseudomonadati</taxon>
        <taxon>Pseudomonadota</taxon>
        <taxon>Gammaproteobacteria</taxon>
        <taxon>Lysobacterales</taxon>
        <taxon>Lysobacteraceae</taxon>
        <taxon>Thermomonas</taxon>
    </lineage>
</organism>
<dbReference type="Pfam" id="PF06429">
    <property type="entry name" value="Flg_bbr_C"/>
    <property type="match status" value="1"/>
</dbReference>
<keyword evidence="11" id="KW-0966">Cell projection</keyword>
<dbReference type="RefSeq" id="WP_072756524.1">
    <property type="nucleotide sequence ID" value="NZ_FQUK01000048.1"/>
</dbReference>
<dbReference type="NCBIfam" id="TIGR02492">
    <property type="entry name" value="flgK_ends"/>
    <property type="match status" value="1"/>
</dbReference>
<evidence type="ECO:0000256" key="4">
    <source>
        <dbReference type="ARBA" id="ARBA00016244"/>
    </source>
</evidence>
<sequence length="626" mass="64962">MGTGILGTGTSALLAYQRALATVSHNVANAATPGYSRQRVELQARPANTSMLPIGQGVDVKQLTRLADGIVFARQTDSAGELGRLDQLSQLASRVDGLMSDSATSLTEPWSSFFNAAKGVVADPTSSPTRSQLLAAANQLATRFRTQDGQLAQMDDDVDRAMTNKIVDVNRLASEIADLNRTIIGAGKSVSPDMLDARDQRVRELAKLVGAETAMQDDGAMNVFTPGGQPLVLGTRASSLGTISDPFRPDRLQLALKTPTGNMRLPEGTVSGELGGLLEFRNRILDPMRAELGRMATALAQSANAIQHQGIDYDGNPGADLFSIAPPQVAAHSSNTGTGTLTATIDDVGALTGQNLILRYDGSNWSAQRADTGETVTMTGTGTNANPFKVGGLAIVVGGSAAAGDRFLVTPTAAATGSLKVALQSPTGIAAAAPLTSSADPANLGDAMVSGSQITDPVQFAGFTSATLDFIDATHYTIDGNGPYTWAPGTAITGNGWSLTLSGTPAAGDSFTLTRTGPRSSDNSNARLLGALDNKEVLDGGITSITTGINRMVGRAGSEANHAQMSLQAQQALDDQANADREAISGVNLDEEAADMLRYQQAYQAAAQLIATADTLFQSLLAAVRR</sequence>
<dbReference type="InterPro" id="IPR002371">
    <property type="entry name" value="FlgK"/>
</dbReference>
<keyword evidence="12" id="KW-1185">Reference proteome</keyword>
<gene>
    <name evidence="11" type="ORF">SAMN02745204_02124</name>
</gene>
<protein>
    <recommendedName>
        <fullName evidence="4">Flagellar hook-associated protein 1</fullName>
    </recommendedName>
</protein>
<dbReference type="InterPro" id="IPR010930">
    <property type="entry name" value="Flg_bb/hook_C_dom"/>
</dbReference>
<dbReference type="PANTHER" id="PTHR30033">
    <property type="entry name" value="FLAGELLAR HOOK-ASSOCIATED PROTEIN 1"/>
    <property type="match status" value="1"/>
</dbReference>
<feature type="domain" description="Flagellar basal body rod protein N-terminal" evidence="7">
    <location>
        <begin position="8"/>
        <end position="35"/>
    </location>
</feature>
<evidence type="ECO:0000256" key="1">
    <source>
        <dbReference type="ARBA" id="ARBA00004365"/>
    </source>
</evidence>
<evidence type="ECO:0000313" key="12">
    <source>
        <dbReference type="Proteomes" id="UP000242857"/>
    </source>
</evidence>
<dbReference type="EMBL" id="FQUK01000048">
    <property type="protein sequence ID" value="SHF25800.1"/>
    <property type="molecule type" value="Genomic_DNA"/>
</dbReference>
<dbReference type="PRINTS" id="PR01005">
    <property type="entry name" value="FLGHOOKAP1"/>
</dbReference>
<evidence type="ECO:0000259" key="10">
    <source>
        <dbReference type="Pfam" id="PF22638"/>
    </source>
</evidence>
<dbReference type="AlphaFoldDB" id="A0A1M5A6A7"/>
<keyword evidence="11" id="KW-0282">Flagellum</keyword>
<dbReference type="Pfam" id="PF21158">
    <property type="entry name" value="flgK_1st_1"/>
    <property type="match status" value="1"/>
</dbReference>
<keyword evidence="5" id="KW-0964">Secreted</keyword>
<evidence type="ECO:0000259" key="7">
    <source>
        <dbReference type="Pfam" id="PF00460"/>
    </source>
</evidence>
<dbReference type="STRING" id="213588.SAMN02745204_02124"/>
<evidence type="ECO:0000313" key="11">
    <source>
        <dbReference type="EMBL" id="SHF25800.1"/>
    </source>
</evidence>
<evidence type="ECO:0000256" key="5">
    <source>
        <dbReference type="ARBA" id="ARBA00022525"/>
    </source>
</evidence>
<comment type="subcellular location">
    <subcellularLocation>
        <location evidence="1">Bacterial flagellum</location>
    </subcellularLocation>
    <subcellularLocation>
        <location evidence="2">Secreted</location>
    </subcellularLocation>
</comment>
<evidence type="ECO:0000256" key="2">
    <source>
        <dbReference type="ARBA" id="ARBA00004613"/>
    </source>
</evidence>
<dbReference type="InterPro" id="IPR049119">
    <property type="entry name" value="FlgK_D2-like"/>
</dbReference>
<dbReference type="SUPFAM" id="SSF64518">
    <property type="entry name" value="Phase 1 flagellin"/>
    <property type="match status" value="2"/>
</dbReference>
<dbReference type="PANTHER" id="PTHR30033:SF1">
    <property type="entry name" value="FLAGELLAR HOOK-ASSOCIATED PROTEIN 1"/>
    <property type="match status" value="1"/>
</dbReference>
<reference evidence="12" key="1">
    <citation type="submission" date="2016-11" db="EMBL/GenBank/DDBJ databases">
        <authorList>
            <person name="Varghese N."/>
            <person name="Submissions S."/>
        </authorList>
    </citation>
    <scope>NUCLEOTIDE SEQUENCE [LARGE SCALE GENOMIC DNA]</scope>
    <source>
        <strain evidence="12">DSM 14834</strain>
    </source>
</reference>
<dbReference type="GO" id="GO:0009424">
    <property type="term" value="C:bacterial-type flagellum hook"/>
    <property type="evidence" value="ECO:0007669"/>
    <property type="project" value="InterPro"/>
</dbReference>
<dbReference type="GO" id="GO:0044780">
    <property type="term" value="P:bacterial-type flagellum assembly"/>
    <property type="evidence" value="ECO:0007669"/>
    <property type="project" value="InterPro"/>
</dbReference>
<name>A0A1M5A6A7_9GAMM</name>
<dbReference type="GO" id="GO:0005198">
    <property type="term" value="F:structural molecule activity"/>
    <property type="evidence" value="ECO:0007669"/>
    <property type="project" value="InterPro"/>
</dbReference>
<keyword evidence="11" id="KW-0969">Cilium</keyword>
<dbReference type="Pfam" id="PF00460">
    <property type="entry name" value="Flg_bb_rod"/>
    <property type="match status" value="1"/>
</dbReference>
<evidence type="ECO:0000256" key="6">
    <source>
        <dbReference type="ARBA" id="ARBA00023143"/>
    </source>
</evidence>
<dbReference type="InterPro" id="IPR053927">
    <property type="entry name" value="FlgK_helical"/>
</dbReference>
<dbReference type="Pfam" id="PF22638">
    <property type="entry name" value="FlgK_D1"/>
    <property type="match status" value="1"/>
</dbReference>
<feature type="domain" description="Flagellar basal-body/hook protein C-terminal" evidence="8">
    <location>
        <begin position="584"/>
        <end position="621"/>
    </location>
</feature>
<keyword evidence="6" id="KW-0975">Bacterial flagellum</keyword>
<evidence type="ECO:0000256" key="3">
    <source>
        <dbReference type="ARBA" id="ARBA00009677"/>
    </source>
</evidence>
<feature type="domain" description="Flagellar hook-associated protein FlgK helical" evidence="10">
    <location>
        <begin position="93"/>
        <end position="322"/>
    </location>
</feature>
<feature type="domain" description="Flagellar hook-associated protein 1 D2-like" evidence="9">
    <location>
        <begin position="332"/>
        <end position="411"/>
    </location>
</feature>
<dbReference type="InterPro" id="IPR001444">
    <property type="entry name" value="Flag_bb_rod_N"/>
</dbReference>
<comment type="similarity">
    <text evidence="3">Belongs to the flagella basal body rod proteins family.</text>
</comment>
<accession>A0A1M5A6A7</accession>